<comment type="caution">
    <text evidence="2">The sequence shown here is derived from an EMBL/GenBank/DDBJ whole genome shotgun (WGS) entry which is preliminary data.</text>
</comment>
<reference evidence="2 3" key="1">
    <citation type="submission" date="2019-02" db="EMBL/GenBank/DDBJ databases">
        <authorList>
            <consortium name="Pathogen Informatics"/>
        </authorList>
    </citation>
    <scope>NUCLEOTIDE SEQUENCE [LARGE SCALE GENOMIC DNA]</scope>
    <source>
        <strain evidence="2 3">3012STDY6756503</strain>
    </source>
</reference>
<dbReference type="EMBL" id="CAACYD010000007">
    <property type="protein sequence ID" value="VFA89710.1"/>
    <property type="molecule type" value="Genomic_DNA"/>
</dbReference>
<gene>
    <name evidence="2" type="ORF">NCTC8139_03278</name>
</gene>
<keyword evidence="1" id="KW-0472">Membrane</keyword>
<feature type="transmembrane region" description="Helical" evidence="1">
    <location>
        <begin position="137"/>
        <end position="156"/>
    </location>
</feature>
<name>A0ABD7V614_9ACTN</name>
<keyword evidence="1" id="KW-1133">Transmembrane helix</keyword>
<sequence>MNWWPDADTFSSMMNRPWTVLHGPLFSRSRPLDREHAAPRISAYIYGNILILAALIPLHLTDDFVGILIVLGTAASTFVAHVFAEAVGRRVHQGAIHPTKSEILHHLRDSVPILSSASVPCLILAMAWLGWIEPRTAQLAAEIVILLRIGGTVFVIDRLNNERSSRATVIASAVVTLVATAIVVIKVVMTH</sequence>
<feature type="transmembrane region" description="Helical" evidence="1">
    <location>
        <begin position="168"/>
        <end position="189"/>
    </location>
</feature>
<evidence type="ECO:0000256" key="1">
    <source>
        <dbReference type="SAM" id="Phobius"/>
    </source>
</evidence>
<protein>
    <submittedName>
        <fullName evidence="2">Uncharacterized protein</fullName>
    </submittedName>
</protein>
<evidence type="ECO:0000313" key="2">
    <source>
        <dbReference type="EMBL" id="VFA89710.1"/>
    </source>
</evidence>
<feature type="transmembrane region" description="Helical" evidence="1">
    <location>
        <begin position="111"/>
        <end position="131"/>
    </location>
</feature>
<accession>A0ABD7V614</accession>
<dbReference type="AlphaFoldDB" id="A0ABD7V614"/>
<organism evidence="2 3">
    <name type="scientific">Gordonia paraffinivorans</name>
    <dbReference type="NCBI Taxonomy" id="175628"/>
    <lineage>
        <taxon>Bacteria</taxon>
        <taxon>Bacillati</taxon>
        <taxon>Actinomycetota</taxon>
        <taxon>Actinomycetes</taxon>
        <taxon>Mycobacteriales</taxon>
        <taxon>Gordoniaceae</taxon>
        <taxon>Gordonia</taxon>
    </lineage>
</organism>
<feature type="transmembrane region" description="Helical" evidence="1">
    <location>
        <begin position="64"/>
        <end position="84"/>
    </location>
</feature>
<keyword evidence="1" id="KW-0812">Transmembrane</keyword>
<dbReference type="Proteomes" id="UP000360750">
    <property type="component" value="Unassembled WGS sequence"/>
</dbReference>
<evidence type="ECO:0000313" key="3">
    <source>
        <dbReference type="Proteomes" id="UP000360750"/>
    </source>
</evidence>
<feature type="transmembrane region" description="Helical" evidence="1">
    <location>
        <begin position="37"/>
        <end position="58"/>
    </location>
</feature>
<proteinExistence type="predicted"/>